<evidence type="ECO:0000313" key="5">
    <source>
        <dbReference type="Proteomes" id="UP000286104"/>
    </source>
</evidence>
<evidence type="ECO:0000313" key="4">
    <source>
        <dbReference type="Proteomes" id="UP000095673"/>
    </source>
</evidence>
<dbReference type="CDD" id="cd00093">
    <property type="entry name" value="HTH_XRE"/>
    <property type="match status" value="1"/>
</dbReference>
<feature type="domain" description="HTH cro/C1-type" evidence="1">
    <location>
        <begin position="34"/>
        <end position="72"/>
    </location>
</feature>
<dbReference type="Proteomes" id="UP000286104">
    <property type="component" value="Unassembled WGS sequence"/>
</dbReference>
<gene>
    <name evidence="3" type="ORF">DW848_00375</name>
    <name evidence="2" type="ORF">ERS852580_01129</name>
</gene>
<dbReference type="EMBL" id="CYXM01000004">
    <property type="protein sequence ID" value="CUM91410.1"/>
    <property type="molecule type" value="Genomic_DNA"/>
</dbReference>
<evidence type="ECO:0000313" key="2">
    <source>
        <dbReference type="EMBL" id="CUM91410.1"/>
    </source>
</evidence>
<dbReference type="Proteomes" id="UP000095673">
    <property type="component" value="Unassembled WGS sequence"/>
</dbReference>
<sequence>MGTNPTKAADNIYCKCRKEAAKYNDKLNSREGAAELLGISASTLADYELGITKIIPADAILRMADLYNAPELRNHYCKYSCPLGQDVPLVDTESLDRIAVRALASLKKVQESKENLLDVVADGVISEDEKPILQDILSNLDELTAVSQNLKVWVQKNLE</sequence>
<dbReference type="Pfam" id="PF13560">
    <property type="entry name" value="HTH_31"/>
    <property type="match status" value="1"/>
</dbReference>
<evidence type="ECO:0000259" key="1">
    <source>
        <dbReference type="PROSITE" id="PS50943"/>
    </source>
</evidence>
<accession>A0A173SMF4</accession>
<dbReference type="RefSeq" id="WP_055237819.1">
    <property type="nucleotide sequence ID" value="NZ_CYXM01000004.1"/>
</dbReference>
<organism evidence="2 4">
    <name type="scientific">Agathobacter rectalis</name>
    <dbReference type="NCBI Taxonomy" id="39491"/>
    <lineage>
        <taxon>Bacteria</taxon>
        <taxon>Bacillati</taxon>
        <taxon>Bacillota</taxon>
        <taxon>Clostridia</taxon>
        <taxon>Lachnospirales</taxon>
        <taxon>Lachnospiraceae</taxon>
        <taxon>Agathobacter</taxon>
    </lineage>
</organism>
<protein>
    <submittedName>
        <fullName evidence="3">XRE family transcriptional regulator</fullName>
    </submittedName>
</protein>
<dbReference type="OrthoDB" id="1685177at2"/>
<dbReference type="EMBL" id="QSHU01000001">
    <property type="protein sequence ID" value="RHC41826.1"/>
    <property type="molecule type" value="Genomic_DNA"/>
</dbReference>
<reference evidence="3 5" key="2">
    <citation type="submission" date="2018-08" db="EMBL/GenBank/DDBJ databases">
        <title>A genome reference for cultivated species of the human gut microbiota.</title>
        <authorList>
            <person name="Zou Y."/>
            <person name="Xue W."/>
            <person name="Luo G."/>
        </authorList>
    </citation>
    <scope>NUCLEOTIDE SEQUENCE [LARGE SCALE GENOMIC DNA]</scope>
    <source>
        <strain evidence="3 5">AM36-3AA</strain>
    </source>
</reference>
<reference evidence="2 4" key="1">
    <citation type="submission" date="2015-09" db="EMBL/GenBank/DDBJ databases">
        <authorList>
            <consortium name="Pathogen Informatics"/>
        </authorList>
    </citation>
    <scope>NUCLEOTIDE SEQUENCE [LARGE SCALE GENOMIC DNA]</scope>
    <source>
        <strain evidence="2 4">2789STDY5834968</strain>
    </source>
</reference>
<dbReference type="AlphaFoldDB" id="A0A173SMF4"/>
<evidence type="ECO:0000313" key="3">
    <source>
        <dbReference type="EMBL" id="RHC41826.1"/>
    </source>
</evidence>
<dbReference type="InterPro" id="IPR001387">
    <property type="entry name" value="Cro/C1-type_HTH"/>
</dbReference>
<dbReference type="PROSITE" id="PS50943">
    <property type="entry name" value="HTH_CROC1"/>
    <property type="match status" value="1"/>
</dbReference>
<proteinExistence type="predicted"/>
<name>A0A173SMF4_9FIRM</name>